<dbReference type="EMBL" id="JRFA01000028">
    <property type="protein sequence ID" value="KGN72502.1"/>
    <property type="molecule type" value="Genomic_DNA"/>
</dbReference>
<evidence type="ECO:0000313" key="9">
    <source>
        <dbReference type="EMBL" id="KGN72502.1"/>
    </source>
</evidence>
<evidence type="ECO:0000256" key="3">
    <source>
        <dbReference type="ARBA" id="ARBA00022475"/>
    </source>
</evidence>
<dbReference type="SUPFAM" id="SSF82866">
    <property type="entry name" value="Multidrug efflux transporter AcrB transmembrane domain"/>
    <property type="match status" value="2"/>
</dbReference>
<feature type="domain" description="SSD" evidence="8">
    <location>
        <begin position="263"/>
        <end position="386"/>
    </location>
</feature>
<feature type="transmembrane region" description="Helical" evidence="7">
    <location>
        <begin position="289"/>
        <end position="311"/>
    </location>
</feature>
<keyword evidence="5 7" id="KW-1133">Transmembrane helix</keyword>
<comment type="subcellular location">
    <subcellularLocation>
        <location evidence="1">Cell membrane</location>
        <topology evidence="1">Multi-pass membrane protein</topology>
    </subcellularLocation>
</comment>
<comment type="caution">
    <text evidence="9">The sequence shown here is derived from an EMBL/GenBank/DDBJ whole genome shotgun (WGS) entry which is preliminary data.</text>
</comment>
<dbReference type="PANTHER" id="PTHR33406">
    <property type="entry name" value="MEMBRANE PROTEIN MJ1562-RELATED"/>
    <property type="match status" value="1"/>
</dbReference>
<gene>
    <name evidence="9" type="ORF">HQ47_09740</name>
</gene>
<evidence type="ECO:0000256" key="2">
    <source>
        <dbReference type="ARBA" id="ARBA00010157"/>
    </source>
</evidence>
<comment type="similarity">
    <text evidence="2">Belongs to the resistance-nodulation-cell division (RND) (TC 2.A.6) family. MmpL subfamily.</text>
</comment>
<feature type="transmembrane region" description="Helical" evidence="7">
    <location>
        <begin position="716"/>
        <end position="739"/>
    </location>
</feature>
<dbReference type="STRING" id="28115.HQ47_09740"/>
<dbReference type="AlphaFoldDB" id="A0A0A2E4F2"/>
<evidence type="ECO:0000313" key="10">
    <source>
        <dbReference type="Proteomes" id="UP000030103"/>
    </source>
</evidence>
<name>A0A0A2E4F2_9PORP</name>
<dbReference type="PROSITE" id="PS50156">
    <property type="entry name" value="SSD"/>
    <property type="match status" value="1"/>
</dbReference>
<feature type="transmembrane region" description="Helical" evidence="7">
    <location>
        <begin position="745"/>
        <end position="771"/>
    </location>
</feature>
<feature type="transmembrane region" description="Helical" evidence="7">
    <location>
        <begin position="259"/>
        <end position="277"/>
    </location>
</feature>
<proteinExistence type="inferred from homology"/>
<protein>
    <submittedName>
        <fullName evidence="9">Membrane protein</fullName>
    </submittedName>
</protein>
<dbReference type="InterPro" id="IPR050545">
    <property type="entry name" value="Mycobact_MmpL"/>
</dbReference>
<evidence type="ECO:0000256" key="1">
    <source>
        <dbReference type="ARBA" id="ARBA00004651"/>
    </source>
</evidence>
<feature type="transmembrane region" description="Helical" evidence="7">
    <location>
        <begin position="21"/>
        <end position="42"/>
    </location>
</feature>
<evidence type="ECO:0000256" key="4">
    <source>
        <dbReference type="ARBA" id="ARBA00022692"/>
    </source>
</evidence>
<sequence length="801" mass="90708">MKIERINKWFYLRGQWIIEKRWLVLGLFVILLAIGFNGLGYLNIKSSWEDYFLEDDPMIIKTEEFKSIFGNDNYAAVLTTCDNIFTKENLELIRRLSNEMLDSISYADKITSLTDLEFMVGNEDGMTIEQIVPDEIPADDEGLAEIRRKAFLKPYIANRLVSQDGRQTWILLKLRPFPADSVWNREKGAISPDMITGKELEKIILKPEYASLTPRGTGMPYLAQQKMSWINKEMPRVMGLAILMALIVLAFATRSVRGVVVPVITAGASIIMAYGISGYLRLSIDSGMIMIPILLAFAIAVAYNIHIHSYFRRRMTKHGKRKEAAMETIKETGWPVLFSALTTFAALLSFLAIPVVPMHFIGIATSTSVLFSFLIAITVMPTVLSFGKDRAPKTPAEGKTKHWLDRNLELFGMCILNREKTVWTVFILFSVFMLYEFTKIETAFDVERTMGRRVEYVKKLLEVCESELGSLYSYDIMIDMPENDAAKTPAALRALDSITKEVESYPLTKRTTSILNILKDLNQTLHDGDEAWYRIPDDGDEIAQQLLLYENAGGSEAENWIDYDYKRLRLKVEIRTYNSGEAEREMQNITAFAQKLFPNAQVTPVGNIPQFTTMMQYIVRGQISSFLISLLIIGVLMMIVFGSFRVGLIGLIPNIMPAIVVGGLMGLLDYPLDMMTATIMPMILGLAVDDTIHFFNHGHLEFDRQRSYKGAILKSFRIVGTPILLTSLIISANFSAYMISESNSFIHMGILSVAGMFSALLADLCITPLLFRRFRIFGKEEEKTTVQEKTQQQLSKMIQQS</sequence>
<feature type="transmembrane region" description="Helical" evidence="7">
    <location>
        <begin position="623"/>
        <end position="641"/>
    </location>
</feature>
<evidence type="ECO:0000259" key="8">
    <source>
        <dbReference type="PROSITE" id="PS50156"/>
    </source>
</evidence>
<dbReference type="Pfam" id="PF03176">
    <property type="entry name" value="MMPL"/>
    <property type="match status" value="2"/>
</dbReference>
<keyword evidence="10" id="KW-1185">Reference proteome</keyword>
<keyword evidence="4 7" id="KW-0812">Transmembrane</keyword>
<keyword evidence="6 7" id="KW-0472">Membrane</keyword>
<feature type="transmembrane region" description="Helical" evidence="7">
    <location>
        <begin position="359"/>
        <end position="384"/>
    </location>
</feature>
<reference evidence="9 10" key="1">
    <citation type="submission" date="2014-09" db="EMBL/GenBank/DDBJ databases">
        <title>Draft Genome Sequence of Porphyromonas macacae COT-192_OH2859.</title>
        <authorList>
            <person name="Wallis C."/>
            <person name="Deusch O."/>
            <person name="O'Flynn C."/>
            <person name="Davis I."/>
            <person name="Horsfall A."/>
            <person name="Kirkwood N."/>
            <person name="Harris S."/>
            <person name="Eisen J.A."/>
            <person name="Coil D.A."/>
            <person name="Darling A.E."/>
            <person name="Jospin G."/>
            <person name="Alexiev A."/>
        </authorList>
    </citation>
    <scope>NUCLEOTIDE SEQUENCE [LARGE SCALE GENOMIC DNA]</scope>
    <source>
        <strain evidence="10">COT-192 OH2859</strain>
    </source>
</reference>
<dbReference type="eggNOG" id="COG1033">
    <property type="taxonomic scope" value="Bacteria"/>
</dbReference>
<dbReference type="InterPro" id="IPR000731">
    <property type="entry name" value="SSD"/>
</dbReference>
<feature type="transmembrane region" description="Helical" evidence="7">
    <location>
        <begin position="648"/>
        <end position="668"/>
    </location>
</feature>
<evidence type="ECO:0000256" key="5">
    <source>
        <dbReference type="ARBA" id="ARBA00022989"/>
    </source>
</evidence>
<dbReference type="Gene3D" id="1.20.1640.10">
    <property type="entry name" value="Multidrug efflux transporter AcrB transmembrane domain"/>
    <property type="match status" value="2"/>
</dbReference>
<keyword evidence="3" id="KW-1003">Cell membrane</keyword>
<dbReference type="GO" id="GO:0005886">
    <property type="term" value="C:plasma membrane"/>
    <property type="evidence" value="ECO:0007669"/>
    <property type="project" value="UniProtKB-SubCell"/>
</dbReference>
<evidence type="ECO:0000256" key="7">
    <source>
        <dbReference type="SAM" id="Phobius"/>
    </source>
</evidence>
<feature type="transmembrane region" description="Helical" evidence="7">
    <location>
        <begin position="332"/>
        <end position="353"/>
    </location>
</feature>
<organism evidence="9 10">
    <name type="scientific">Porphyromonas macacae</name>
    <dbReference type="NCBI Taxonomy" id="28115"/>
    <lineage>
        <taxon>Bacteria</taxon>
        <taxon>Pseudomonadati</taxon>
        <taxon>Bacteroidota</taxon>
        <taxon>Bacteroidia</taxon>
        <taxon>Bacteroidales</taxon>
        <taxon>Porphyromonadaceae</taxon>
        <taxon>Porphyromonas</taxon>
    </lineage>
</organism>
<dbReference type="PANTHER" id="PTHR33406:SF6">
    <property type="entry name" value="MEMBRANE PROTEIN YDGH-RELATED"/>
    <property type="match status" value="1"/>
</dbReference>
<evidence type="ECO:0000256" key="6">
    <source>
        <dbReference type="ARBA" id="ARBA00023136"/>
    </source>
</evidence>
<dbReference type="InterPro" id="IPR004869">
    <property type="entry name" value="MMPL_dom"/>
</dbReference>
<dbReference type="OrthoDB" id="9805018at2"/>
<dbReference type="Proteomes" id="UP000030103">
    <property type="component" value="Unassembled WGS sequence"/>
</dbReference>
<dbReference type="RefSeq" id="WP_036851661.1">
    <property type="nucleotide sequence ID" value="NZ_JBGYTE010000030.1"/>
</dbReference>
<feature type="transmembrane region" description="Helical" evidence="7">
    <location>
        <begin position="234"/>
        <end position="252"/>
    </location>
</feature>
<accession>A0A0A2E4F2</accession>